<dbReference type="Gene3D" id="1.10.3480.10">
    <property type="entry name" value="TorD-like"/>
    <property type="match status" value="1"/>
</dbReference>
<accession>A0ABV2BRS0</accession>
<evidence type="ECO:0000256" key="1">
    <source>
        <dbReference type="ARBA" id="ARBA00023063"/>
    </source>
</evidence>
<dbReference type="NCBIfam" id="TIGR00684">
    <property type="entry name" value="narJ"/>
    <property type="match status" value="1"/>
</dbReference>
<name>A0ABV2BRS0_9GAMM</name>
<dbReference type="RefSeq" id="WP_353874000.1">
    <property type="nucleotide sequence ID" value="NZ_JBEVCJ010000004.1"/>
</dbReference>
<evidence type="ECO:0000313" key="2">
    <source>
        <dbReference type="EMBL" id="MET1254438.1"/>
    </source>
</evidence>
<dbReference type="SUPFAM" id="SSF89155">
    <property type="entry name" value="TorD-like"/>
    <property type="match status" value="1"/>
</dbReference>
<dbReference type="PANTHER" id="PTHR43680:SF2">
    <property type="entry name" value="NITRATE REDUCTASE MOLYBDENUM COFACTOR ASSEMBLY CHAPERONE NARJ"/>
    <property type="match status" value="1"/>
</dbReference>
<dbReference type="Proteomes" id="UP001548189">
    <property type="component" value="Unassembled WGS sequence"/>
</dbReference>
<reference evidence="2 3" key="1">
    <citation type="submission" date="2024-06" db="EMBL/GenBank/DDBJ databases">
        <authorList>
            <person name="Li F."/>
        </authorList>
    </citation>
    <scope>NUCLEOTIDE SEQUENCE [LARGE SCALE GENOMIC DNA]</scope>
    <source>
        <strain evidence="2 3">GXAS 311</strain>
    </source>
</reference>
<gene>
    <name evidence="2" type="primary">narJ</name>
    <name evidence="2" type="ORF">ABVT43_04805</name>
</gene>
<proteinExistence type="predicted"/>
<keyword evidence="3" id="KW-1185">Reference proteome</keyword>
<dbReference type="InterPro" id="IPR036411">
    <property type="entry name" value="TorD-like_sf"/>
</dbReference>
<dbReference type="InterPro" id="IPR003765">
    <property type="entry name" value="NO3_reductase_chaperone_NarJ"/>
</dbReference>
<comment type="caution">
    <text evidence="2">The sequence shown here is derived from an EMBL/GenBank/DDBJ whole genome shotgun (WGS) entry which is preliminary data.</text>
</comment>
<keyword evidence="1" id="KW-0534">Nitrate assimilation</keyword>
<evidence type="ECO:0000313" key="3">
    <source>
        <dbReference type="Proteomes" id="UP001548189"/>
    </source>
</evidence>
<dbReference type="Pfam" id="PF02613">
    <property type="entry name" value="Nitrate_red_del"/>
    <property type="match status" value="1"/>
</dbReference>
<dbReference type="EMBL" id="JBEVCJ010000004">
    <property type="protein sequence ID" value="MET1254438.1"/>
    <property type="molecule type" value="Genomic_DNA"/>
</dbReference>
<organism evidence="2 3">
    <name type="scientific">Aliikangiella maris</name>
    <dbReference type="NCBI Taxonomy" id="3162458"/>
    <lineage>
        <taxon>Bacteria</taxon>
        <taxon>Pseudomonadati</taxon>
        <taxon>Pseudomonadota</taxon>
        <taxon>Gammaproteobacteria</taxon>
        <taxon>Oceanospirillales</taxon>
        <taxon>Pleioneaceae</taxon>
        <taxon>Aliikangiella</taxon>
    </lineage>
</organism>
<dbReference type="PANTHER" id="PTHR43680">
    <property type="entry name" value="NITRATE REDUCTASE MOLYBDENUM COFACTOR ASSEMBLY CHAPERONE"/>
    <property type="match status" value="1"/>
</dbReference>
<protein>
    <submittedName>
        <fullName evidence="2">Nitrate reductase molybdenum cofactor assembly chaperone</fullName>
    </submittedName>
</protein>
<sequence>MLILKVLSRLLDYPSQDLFTAKVDLLTVVEQSVDISPQTKQQLTDFISNLVSKDIYDAQERYDLLFDRGRSLSLLLFEHVHGESRDRGQAMVNLLDVYRTNGFEIHSSQLPDYIPLYLEFLSEQPKEFAQEWLGDICHIMTMLSERLIERECDYCILFDALIEFSGFAVDRLEIAKAISKEERDDTVEMIDKAWEDKEIRFDEPVADQCPSSKPAIDLASIDITPSQDVPIKWHNAGGSQPSELTQNTRMSGL</sequence>
<dbReference type="InterPro" id="IPR020945">
    <property type="entry name" value="DMSO/NO3_reduct_chaperone"/>
</dbReference>